<keyword evidence="1" id="KW-1133">Transmembrane helix</keyword>
<comment type="caution">
    <text evidence="2">The sequence shown here is derived from an EMBL/GenBank/DDBJ whole genome shotgun (WGS) entry which is preliminary data.</text>
</comment>
<organism evidence="2 3">
    <name type="scientific">Sulfitobacter pacificus</name>
    <dbReference type="NCBI Taxonomy" id="1499314"/>
    <lineage>
        <taxon>Bacteria</taxon>
        <taxon>Pseudomonadati</taxon>
        <taxon>Pseudomonadota</taxon>
        <taxon>Alphaproteobacteria</taxon>
        <taxon>Rhodobacterales</taxon>
        <taxon>Roseobacteraceae</taxon>
        <taxon>Sulfitobacter</taxon>
    </lineage>
</organism>
<feature type="transmembrane region" description="Helical" evidence="1">
    <location>
        <begin position="28"/>
        <end position="51"/>
    </location>
</feature>
<accession>A0ABQ5VGZ5</accession>
<dbReference type="RefSeq" id="WP_284371537.1">
    <property type="nucleotide sequence ID" value="NZ_BSNL01000001.1"/>
</dbReference>
<evidence type="ECO:0000313" key="3">
    <source>
        <dbReference type="Proteomes" id="UP001161388"/>
    </source>
</evidence>
<keyword evidence="1" id="KW-0812">Transmembrane</keyword>
<name>A0ABQ5VGZ5_9RHOB</name>
<reference evidence="2" key="2">
    <citation type="submission" date="2023-01" db="EMBL/GenBank/DDBJ databases">
        <title>Draft genome sequence of Sulfitobacter pacificus strain NBRC 109915.</title>
        <authorList>
            <person name="Sun Q."/>
            <person name="Mori K."/>
        </authorList>
    </citation>
    <scope>NUCLEOTIDE SEQUENCE</scope>
    <source>
        <strain evidence="2">NBRC 109915</strain>
    </source>
</reference>
<evidence type="ECO:0000313" key="2">
    <source>
        <dbReference type="EMBL" id="GLQ26369.1"/>
    </source>
</evidence>
<protein>
    <submittedName>
        <fullName evidence="2">Uncharacterized protein</fullName>
    </submittedName>
</protein>
<keyword evidence="3" id="KW-1185">Reference proteome</keyword>
<dbReference type="EMBL" id="BSNL01000001">
    <property type="protein sequence ID" value="GLQ26369.1"/>
    <property type="molecule type" value="Genomic_DNA"/>
</dbReference>
<proteinExistence type="predicted"/>
<keyword evidence="1" id="KW-0472">Membrane</keyword>
<sequence>MSITFMITALCAGVASSAVWLSLGGSGLMAFVVYVLTGHLMIAALLGRAALRQQN</sequence>
<dbReference type="Proteomes" id="UP001161388">
    <property type="component" value="Unassembled WGS sequence"/>
</dbReference>
<reference evidence="2" key="1">
    <citation type="journal article" date="2014" name="Int. J. Syst. Evol. Microbiol.">
        <title>Complete genome of a new Firmicutes species belonging to the dominant human colonic microbiota ('Ruminococcus bicirculans') reveals two chromosomes and a selective capacity to utilize plant glucans.</title>
        <authorList>
            <consortium name="NISC Comparative Sequencing Program"/>
            <person name="Wegmann U."/>
            <person name="Louis P."/>
            <person name="Goesmann A."/>
            <person name="Henrissat B."/>
            <person name="Duncan S.H."/>
            <person name="Flint H.J."/>
        </authorList>
    </citation>
    <scope>NUCLEOTIDE SEQUENCE</scope>
    <source>
        <strain evidence="2">NBRC 109915</strain>
    </source>
</reference>
<evidence type="ECO:0000256" key="1">
    <source>
        <dbReference type="SAM" id="Phobius"/>
    </source>
</evidence>
<gene>
    <name evidence="2" type="ORF">GCM10007927_11720</name>
</gene>